<reference evidence="1 2" key="1">
    <citation type="journal article" date="2000" name="Nature">
        <title>The genome sequence of the plant pathogen Xylella fastidiosa.</title>
        <authorList>
            <person name="Simpson A.J."/>
            <person name="Reinach F.C."/>
            <person name="Arruda P."/>
            <person name="Abreu F.A."/>
            <person name="Acencio M."/>
            <person name="Alvarenga R."/>
            <person name="Alves L.M."/>
            <person name="Araya J.E."/>
            <person name="Baia G.S."/>
            <person name="Baptista C.S."/>
            <person name="Barros M.H."/>
            <person name="Bonaccorsi E.D."/>
            <person name="Bordin S."/>
            <person name="Bove J.M."/>
            <person name="Briones M.R."/>
            <person name="Bueno M.R."/>
            <person name="Camargo A.A."/>
            <person name="Camargo L.E."/>
            <person name="Carraro D.M."/>
            <person name="Carrer H."/>
            <person name="Colauto N.B."/>
            <person name="Colombo C."/>
            <person name="Costa F.F."/>
            <person name="Costa M.C."/>
            <person name="Costa-Neto C.M."/>
            <person name="Coutinho L.L."/>
            <person name="Cristofani M."/>
            <person name="Dias-Neto E."/>
            <person name="Docena C."/>
            <person name="El-Dorry H."/>
            <person name="Facincani A.P."/>
            <person name="Ferreira A.J."/>
            <person name="Ferreira V.C."/>
            <person name="Ferro J.A."/>
            <person name="Fraga J.S."/>
            <person name="Franca S.C."/>
            <person name="Franco M.C."/>
            <person name="Frohme M."/>
            <person name="Furlan L.R."/>
            <person name="Garnier M."/>
            <person name="Goldman G.H."/>
            <person name="Goldman M.H."/>
            <person name="Gomes S.L."/>
            <person name="Gruber A."/>
            <person name="Ho P.L."/>
            <person name="Hoheisel J.D."/>
            <person name="Junqueira M.L."/>
            <person name="Kemper E.L."/>
            <person name="Kitajima J.P."/>
            <person name="Krieger J.E."/>
            <person name="Kuramae E.E."/>
            <person name="Laigret F."/>
            <person name="Lambais M.R."/>
            <person name="Leite L.C."/>
            <person name="Lemos E.G."/>
            <person name="Lemos M.V."/>
            <person name="Lopes S.A."/>
            <person name="Lopes C.R."/>
            <person name="Machado J.A."/>
            <person name="Machado M.A."/>
            <person name="Madeira A.M."/>
            <person name="Madeira H.M."/>
            <person name="Marino C.L."/>
            <person name="Marques M.V."/>
            <person name="Martins E.A."/>
            <person name="Martins E.M."/>
            <person name="Matsukuma A.Y."/>
            <person name="Menck C.F."/>
            <person name="Miracca E.C."/>
            <person name="Miyaki C.Y."/>
            <person name="Monteriro-Vitorello C.B."/>
            <person name="Moon D.H."/>
            <person name="Nagai M.A."/>
            <person name="Nascimento A.L."/>
            <person name="Netto L.E."/>
            <person name="Nhani A.Jr."/>
            <person name="Nobrega F.G."/>
            <person name="Nunes L.R."/>
            <person name="Oliveira M.A."/>
            <person name="de Oliveira M.C."/>
            <person name="de Oliveira R.C."/>
            <person name="Palmieri D.A."/>
            <person name="Paris A."/>
            <person name="Peixoto B.R."/>
            <person name="Pereira G.A."/>
            <person name="Pereira H.A.Jr."/>
            <person name="Pesquero J.B."/>
            <person name="Quaggio R.B."/>
            <person name="Roberto P.G."/>
            <person name="Rodrigues V."/>
            <person name="de M Rosa A.J."/>
            <person name="de Rosa V.E.Jr."/>
            <person name="de Sa R.G."/>
            <person name="Santelli R.V."/>
            <person name="Sawasaki H.E."/>
            <person name="da Silva A.C."/>
            <person name="da Silva A.M."/>
            <person name="da Silva F.R."/>
            <person name="da Silva W.A.Jr."/>
            <person name="da Silveira J.F."/>
            <person name="Silvestri M.L."/>
            <person name="Siqueira W.J."/>
            <person name="de Souza A.A."/>
            <person name="de Souza A.P."/>
            <person name="Terenzi M.F."/>
            <person name="Truffi D."/>
            <person name="Tsai S.M."/>
            <person name="Tsuhako M.H."/>
            <person name="Vallada H."/>
            <person name="Van Sluys M.A."/>
            <person name="Verjovski-Almeida S."/>
            <person name="Vettore A.L."/>
            <person name="Zago M.A."/>
            <person name="Zatz M."/>
            <person name="Meidanis J."/>
            <person name="Setubal J.C."/>
        </authorList>
    </citation>
    <scope>NUCLEOTIDE SEQUENCE [LARGE SCALE GENOMIC DNA]</scope>
    <source>
        <strain evidence="1 2">9a5c</strain>
    </source>
</reference>
<organism evidence="1 2">
    <name type="scientific">Xylella fastidiosa (strain 9a5c)</name>
    <dbReference type="NCBI Taxonomy" id="160492"/>
    <lineage>
        <taxon>Bacteria</taxon>
        <taxon>Pseudomonadati</taxon>
        <taxon>Pseudomonadota</taxon>
        <taxon>Gammaproteobacteria</taxon>
        <taxon>Lysobacterales</taxon>
        <taxon>Lysobacteraceae</taxon>
        <taxon>Xylella</taxon>
    </lineage>
</organism>
<dbReference type="HOGENOM" id="CLU_3049510_0_0_6"/>
<evidence type="ECO:0000313" key="1">
    <source>
        <dbReference type="EMBL" id="AAF84099.1"/>
    </source>
</evidence>
<sequence>MNVRVIFGIHFRVGWWHVNALDCRCEIQNEMHALSQYLMQCSKSTEPGWWSSVI</sequence>
<proteinExistence type="predicted"/>
<dbReference type="STRING" id="160492.XF_1290"/>
<gene>
    <name evidence="1" type="ordered locus">XF_1290</name>
</gene>
<dbReference type="AlphaFoldDB" id="Q9PDT9"/>
<dbReference type="Proteomes" id="UP000000812">
    <property type="component" value="Chromosome"/>
</dbReference>
<evidence type="ECO:0000313" key="2">
    <source>
        <dbReference type="Proteomes" id="UP000000812"/>
    </source>
</evidence>
<dbReference type="KEGG" id="xfa:XF_1290"/>
<dbReference type="PIR" id="E82700">
    <property type="entry name" value="E82700"/>
</dbReference>
<protein>
    <submittedName>
        <fullName evidence="1">Uncharacterized protein</fullName>
    </submittedName>
</protein>
<name>Q9PDT9_XYLFA</name>
<dbReference type="EMBL" id="AE003849">
    <property type="protein sequence ID" value="AAF84099.1"/>
    <property type="molecule type" value="Genomic_DNA"/>
</dbReference>
<accession>Q9PDT9</accession>